<reference evidence="4 5" key="1">
    <citation type="submission" date="2017-09" db="EMBL/GenBank/DDBJ databases">
        <title>Large-scale bioinformatics analysis of Bacillus genomes uncovers conserved roles of natural products in bacterial physiology.</title>
        <authorList>
            <consortium name="Agbiome Team Llc"/>
            <person name="Bleich R.M."/>
            <person name="Grubbs K.J."/>
            <person name="Santa Maria K.C."/>
            <person name="Allen S.E."/>
            <person name="Farag S."/>
            <person name="Shank E.A."/>
            <person name="Bowers A."/>
        </authorList>
    </citation>
    <scope>NUCLEOTIDE SEQUENCE [LARGE SCALE GENOMIC DNA]</scope>
    <source>
        <strain evidence="4 5">AFS085496</strain>
    </source>
</reference>
<dbReference type="GO" id="GO:0008745">
    <property type="term" value="F:N-acetylmuramoyl-L-alanine amidase activity"/>
    <property type="evidence" value="ECO:0007669"/>
    <property type="project" value="InterPro"/>
</dbReference>
<feature type="domain" description="SH3b" evidence="3">
    <location>
        <begin position="76"/>
        <end position="138"/>
    </location>
</feature>
<dbReference type="PIRSF" id="PIRSF037846">
    <property type="entry name" value="Autolysin_YrvJ_prd"/>
    <property type="match status" value="1"/>
</dbReference>
<name>A0A9X6WMU9_BACTU</name>
<evidence type="ECO:0000256" key="2">
    <source>
        <dbReference type="ARBA" id="ARBA00023316"/>
    </source>
</evidence>
<dbReference type="EMBL" id="NUVX01000029">
    <property type="protein sequence ID" value="PFJ38862.1"/>
    <property type="molecule type" value="Genomic_DNA"/>
</dbReference>
<dbReference type="InterPro" id="IPR002508">
    <property type="entry name" value="MurNAc-LAA_cat"/>
</dbReference>
<dbReference type="InterPro" id="IPR050695">
    <property type="entry name" value="N-acetylmuramoyl_amidase_3"/>
</dbReference>
<feature type="domain" description="SH3b" evidence="3">
    <location>
        <begin position="147"/>
        <end position="210"/>
    </location>
</feature>
<dbReference type="Gene3D" id="3.40.630.40">
    <property type="entry name" value="Zn-dependent exopeptidases"/>
    <property type="match status" value="1"/>
</dbReference>
<dbReference type="RefSeq" id="WP_098517008.1">
    <property type="nucleotide sequence ID" value="NZ_NUVX01000029.1"/>
</dbReference>
<accession>A0A9X6WMU9</accession>
<dbReference type="AlphaFoldDB" id="A0A9X6WMU9"/>
<dbReference type="Pfam" id="PF01520">
    <property type="entry name" value="Amidase_3"/>
    <property type="match status" value="1"/>
</dbReference>
<protein>
    <recommendedName>
        <fullName evidence="3">SH3b domain-containing protein</fullName>
    </recommendedName>
</protein>
<keyword evidence="2" id="KW-0961">Cell wall biogenesis/degradation</keyword>
<proteinExistence type="predicted"/>
<evidence type="ECO:0000256" key="1">
    <source>
        <dbReference type="ARBA" id="ARBA00022801"/>
    </source>
</evidence>
<feature type="domain" description="SH3b" evidence="3">
    <location>
        <begin position="3"/>
        <end position="65"/>
    </location>
</feature>
<dbReference type="PROSITE" id="PS51781">
    <property type="entry name" value="SH3B"/>
    <property type="match status" value="3"/>
</dbReference>
<comment type="caution">
    <text evidence="4">The sequence shown here is derived from an EMBL/GenBank/DDBJ whole genome shotgun (WGS) entry which is preliminary data.</text>
</comment>
<dbReference type="InterPro" id="IPR003646">
    <property type="entry name" value="SH3-like_bac-type"/>
</dbReference>
<dbReference type="SUPFAM" id="SSF53187">
    <property type="entry name" value="Zn-dependent exopeptidases"/>
    <property type="match status" value="1"/>
</dbReference>
<sequence>ETGKVGYVTADKLNVRQAANTTSSVIGALTEGKAVTILSVTNNMGKINYNNGIGYVSMSYISYNQPSKPQPPVETGKVGYVTADSLNVRQAANTTSSVIGAVTQGKAVTILSVTNNMGKINYNNGIGYVSMSYISYDKPSTSQPQTQYKYVVTADSLNVRNQPSTAGTIVGKVSNGQEVQYVKTVDNGWMQIKYNNKDAYVSSAYVEKVSANSSNTGNGGNNTGSANYANLKGKTIVLDAGHGGKDSGAVGNKLYEKDITLDMVKRVKSKLESNGANVILTRGDDTFITLSGRTSISNNSNAQIFVSIHINSADSTSGRGVETYYHNHSDSGLRNKSNALATSILNELLTASSMPNRGVHDANFQVIKYNHKPSTLLELGFISNPSDASIMADSNYRNKAAEAITRGISKYFN</sequence>
<organism evidence="4 5">
    <name type="scientific">Bacillus thuringiensis</name>
    <dbReference type="NCBI Taxonomy" id="1428"/>
    <lineage>
        <taxon>Bacteria</taxon>
        <taxon>Bacillati</taxon>
        <taxon>Bacillota</taxon>
        <taxon>Bacilli</taxon>
        <taxon>Bacillales</taxon>
        <taxon>Bacillaceae</taxon>
        <taxon>Bacillus</taxon>
        <taxon>Bacillus cereus group</taxon>
    </lineage>
</organism>
<gene>
    <name evidence="4" type="ORF">COJ15_16830</name>
</gene>
<dbReference type="Proteomes" id="UP000224003">
    <property type="component" value="Unassembled WGS sequence"/>
</dbReference>
<dbReference type="InterPro" id="IPR017293">
    <property type="entry name" value="N-acetylmuramoyl-L-ala_amidase"/>
</dbReference>
<feature type="non-terminal residue" evidence="4">
    <location>
        <position position="1"/>
    </location>
</feature>
<keyword evidence="1" id="KW-0378">Hydrolase</keyword>
<dbReference type="GO" id="GO:0009253">
    <property type="term" value="P:peptidoglycan catabolic process"/>
    <property type="evidence" value="ECO:0007669"/>
    <property type="project" value="InterPro"/>
</dbReference>
<dbReference type="GO" id="GO:0071555">
    <property type="term" value="P:cell wall organization"/>
    <property type="evidence" value="ECO:0007669"/>
    <property type="project" value="UniProtKB-KW"/>
</dbReference>
<dbReference type="Gene3D" id="2.30.30.40">
    <property type="entry name" value="SH3 Domains"/>
    <property type="match status" value="3"/>
</dbReference>
<dbReference type="SMART" id="SM00287">
    <property type="entry name" value="SH3b"/>
    <property type="match status" value="3"/>
</dbReference>
<dbReference type="PANTHER" id="PTHR30404:SF0">
    <property type="entry name" value="N-ACETYLMURAMOYL-L-ALANINE AMIDASE AMIC"/>
    <property type="match status" value="1"/>
</dbReference>
<evidence type="ECO:0000313" key="4">
    <source>
        <dbReference type="EMBL" id="PFJ38862.1"/>
    </source>
</evidence>
<dbReference type="GO" id="GO:0030288">
    <property type="term" value="C:outer membrane-bounded periplasmic space"/>
    <property type="evidence" value="ECO:0007669"/>
    <property type="project" value="TreeGrafter"/>
</dbReference>
<evidence type="ECO:0000313" key="5">
    <source>
        <dbReference type="Proteomes" id="UP000224003"/>
    </source>
</evidence>
<dbReference type="CDD" id="cd02696">
    <property type="entry name" value="MurNAc-LAA"/>
    <property type="match status" value="1"/>
</dbReference>
<evidence type="ECO:0000259" key="3">
    <source>
        <dbReference type="PROSITE" id="PS51781"/>
    </source>
</evidence>
<dbReference type="SMART" id="SM00646">
    <property type="entry name" value="Ami_3"/>
    <property type="match status" value="1"/>
</dbReference>
<dbReference type="Pfam" id="PF08239">
    <property type="entry name" value="SH3_3"/>
    <property type="match status" value="3"/>
</dbReference>
<dbReference type="PANTHER" id="PTHR30404">
    <property type="entry name" value="N-ACETYLMURAMOYL-L-ALANINE AMIDASE"/>
    <property type="match status" value="1"/>
</dbReference>